<evidence type="ECO:0000313" key="2">
    <source>
        <dbReference type="EMBL" id="UTW13558.1"/>
    </source>
</evidence>
<evidence type="ECO:0000256" key="1">
    <source>
        <dbReference type="SAM" id="MobiDB-lite"/>
    </source>
</evidence>
<keyword evidence="3" id="KW-1185">Reference proteome</keyword>
<reference evidence="2" key="1">
    <citation type="submission" date="2021-04" db="EMBL/GenBank/DDBJ databases">
        <title>Oceanospirillales bacteria with DddD are important DMSP degraders in coastal seawater.</title>
        <authorList>
            <person name="Liu J."/>
        </authorList>
    </citation>
    <scope>NUCLEOTIDE SEQUENCE</scope>
    <source>
        <strain evidence="2">D13-1</strain>
    </source>
</reference>
<accession>A0ABY5HME1</accession>
<organism evidence="2 3">
    <name type="scientific">Marinobacterium rhizophilum</name>
    <dbReference type="NCBI Taxonomy" id="420402"/>
    <lineage>
        <taxon>Bacteria</taxon>
        <taxon>Pseudomonadati</taxon>
        <taxon>Pseudomonadota</taxon>
        <taxon>Gammaproteobacteria</taxon>
        <taxon>Oceanospirillales</taxon>
        <taxon>Oceanospirillaceae</taxon>
        <taxon>Marinobacterium</taxon>
    </lineage>
</organism>
<evidence type="ECO:0000313" key="3">
    <source>
        <dbReference type="Proteomes" id="UP001058461"/>
    </source>
</evidence>
<gene>
    <name evidence="2" type="ORF">KDW95_07935</name>
</gene>
<feature type="compositionally biased region" description="Basic and acidic residues" evidence="1">
    <location>
        <begin position="1"/>
        <end position="13"/>
    </location>
</feature>
<protein>
    <submittedName>
        <fullName evidence="2">Uncharacterized protein</fullName>
    </submittedName>
</protein>
<name>A0ABY5HME1_9GAMM</name>
<dbReference type="EMBL" id="CP073347">
    <property type="protein sequence ID" value="UTW13558.1"/>
    <property type="molecule type" value="Genomic_DNA"/>
</dbReference>
<feature type="region of interest" description="Disordered" evidence="1">
    <location>
        <begin position="1"/>
        <end position="27"/>
    </location>
</feature>
<dbReference type="RefSeq" id="WP_255855750.1">
    <property type="nucleotide sequence ID" value="NZ_CP073347.1"/>
</dbReference>
<proteinExistence type="predicted"/>
<dbReference type="Proteomes" id="UP001058461">
    <property type="component" value="Chromosome"/>
</dbReference>
<sequence>MQPDREPLNRLDSTDPEPAPAMGGGLDRGFGHMLQQAAISPQLAAELASDQPGCRLSPLEKTLLARWPVPAYAAVLRDPVQALEEGRPDYDIFLEGAQLVLDELSRFDISELIELRFPVGGVLVGWHRFELSDLFLGQIWLAQAPMLDWLAGHGVRLEALAARARPYALAQAALWVERETGQNREQAIVTGQLYPYLQRLFGAAFNLLGVNPLQATQVSTAGFEPLLLAGGALRLEGVKAPPGRAFSMLDINVRCTTAGELRCAAQLLYEQGLLGAQSCALLSHADCFQLHEVQLQAANSTYDWIDVFEQALAALWMHGDLGDSVQAVVSLLKSADLVGQVEPVSG</sequence>